<keyword evidence="6" id="KW-0812">Transmembrane</keyword>
<keyword evidence="2" id="KW-0479">Metal-binding</keyword>
<keyword evidence="3 7" id="KW-0732">Signal</keyword>
<dbReference type="RefSeq" id="WP_064725573.1">
    <property type="nucleotide sequence ID" value="NZ_JAIUDH010000002.1"/>
</dbReference>
<dbReference type="InterPro" id="IPR014756">
    <property type="entry name" value="Ig_E-set"/>
</dbReference>
<gene>
    <name evidence="9" type="ORF">AN277_0207765</name>
</gene>
<feature type="transmembrane region" description="Helical" evidence="6">
    <location>
        <begin position="201"/>
        <end position="224"/>
    </location>
</feature>
<dbReference type="GO" id="GO:0046688">
    <property type="term" value="P:response to copper ion"/>
    <property type="evidence" value="ECO:0007669"/>
    <property type="project" value="InterPro"/>
</dbReference>
<evidence type="ECO:0000256" key="7">
    <source>
        <dbReference type="SAM" id="SignalP"/>
    </source>
</evidence>
<dbReference type="SUPFAM" id="SSF81296">
    <property type="entry name" value="E set domains"/>
    <property type="match status" value="1"/>
</dbReference>
<dbReference type="Proteomes" id="UP000053171">
    <property type="component" value="Unassembled WGS sequence"/>
</dbReference>
<dbReference type="GO" id="GO:0030313">
    <property type="term" value="C:cell envelope"/>
    <property type="evidence" value="ECO:0007669"/>
    <property type="project" value="UniProtKB-SubCell"/>
</dbReference>
<dbReference type="PANTHER" id="PTHR34820">
    <property type="entry name" value="INNER MEMBRANE PROTEIN YEBZ"/>
    <property type="match status" value="1"/>
</dbReference>
<feature type="domain" description="CopC" evidence="8">
    <location>
        <begin position="50"/>
        <end position="143"/>
    </location>
</feature>
<feature type="signal peptide" evidence="7">
    <location>
        <begin position="1"/>
        <end position="49"/>
    </location>
</feature>
<organism evidence="9 10">
    <name type="scientific">Rothia kristinae</name>
    <dbReference type="NCBI Taxonomy" id="37923"/>
    <lineage>
        <taxon>Bacteria</taxon>
        <taxon>Bacillati</taxon>
        <taxon>Actinomycetota</taxon>
        <taxon>Actinomycetes</taxon>
        <taxon>Micrococcales</taxon>
        <taxon>Micrococcaceae</taxon>
        <taxon>Rothia</taxon>
    </lineage>
</organism>
<feature type="region of interest" description="Disordered" evidence="5">
    <location>
        <begin position="138"/>
        <end position="193"/>
    </location>
</feature>
<sequence length="254" mass="25918">MGISRTPGAGARPDHRTRLRPAARRLPALLGALLALCLALFAGAPAAQAHDELLQADPADGATLEQAPDRITLTYSGDITALGNEVRVTDSQGKTVSTGDVTVDGTHVIQRISPDAGDETYTVSWRVVSSDGHPIEGTYSFTVGQGGAGQPAASSSAAAHDHGDHDAAEHHEHATSPAATESPEQATSSAPASAEGQSLPLWAVALIGAVGAVVLVGVIILVVASLRARRTRGADTGRETGRGSEHDDDAANGR</sequence>
<feature type="region of interest" description="Disordered" evidence="5">
    <location>
        <begin position="231"/>
        <end position="254"/>
    </location>
</feature>
<dbReference type="GO" id="GO:0005507">
    <property type="term" value="F:copper ion binding"/>
    <property type="evidence" value="ECO:0007669"/>
    <property type="project" value="InterPro"/>
</dbReference>
<keyword evidence="4" id="KW-0186">Copper</keyword>
<evidence type="ECO:0000256" key="6">
    <source>
        <dbReference type="SAM" id="Phobius"/>
    </source>
</evidence>
<comment type="subcellular location">
    <subcellularLocation>
        <location evidence="1">Cell envelope</location>
    </subcellularLocation>
</comment>
<dbReference type="AlphaFoldDB" id="A0A199NSA7"/>
<feature type="compositionally biased region" description="Polar residues" evidence="5">
    <location>
        <begin position="177"/>
        <end position="191"/>
    </location>
</feature>
<dbReference type="InterPro" id="IPR007348">
    <property type="entry name" value="CopC_dom"/>
</dbReference>
<reference evidence="9" key="1">
    <citation type="submission" date="2016-06" db="EMBL/GenBank/DDBJ databases">
        <title>Identification of putative biosynthetic pathways for the production of bioactive secondary metabolites by the marine actinomycete Kocuria kristinae RUTW2-3.</title>
        <authorList>
            <person name="Waterworth S.C."/>
            <person name="Walmsley T.A."/>
            <person name="Matongo T."/>
            <person name="Davies-Coleman M.T."/>
            <person name="Dorrington R.A."/>
        </authorList>
    </citation>
    <scope>NUCLEOTIDE SEQUENCE [LARGE SCALE GENOMIC DNA]</scope>
    <source>
        <strain evidence="9">RUTW2-3</strain>
    </source>
</reference>
<keyword evidence="10" id="KW-1185">Reference proteome</keyword>
<protein>
    <recommendedName>
        <fullName evidence="8">CopC domain-containing protein</fullName>
    </recommendedName>
</protein>
<evidence type="ECO:0000256" key="5">
    <source>
        <dbReference type="SAM" id="MobiDB-lite"/>
    </source>
</evidence>
<dbReference type="Pfam" id="PF04234">
    <property type="entry name" value="CopC"/>
    <property type="match status" value="1"/>
</dbReference>
<dbReference type="GO" id="GO:0006825">
    <property type="term" value="P:copper ion transport"/>
    <property type="evidence" value="ECO:0007669"/>
    <property type="project" value="InterPro"/>
</dbReference>
<keyword evidence="6" id="KW-0472">Membrane</keyword>
<dbReference type="InterPro" id="IPR032694">
    <property type="entry name" value="CopC/D"/>
</dbReference>
<name>A0A199NSA7_9MICC</name>
<dbReference type="InterPro" id="IPR014755">
    <property type="entry name" value="Cu-Rt/internalin_Ig-like"/>
</dbReference>
<evidence type="ECO:0000313" key="9">
    <source>
        <dbReference type="EMBL" id="OAX51586.1"/>
    </source>
</evidence>
<dbReference type="GO" id="GO:0005886">
    <property type="term" value="C:plasma membrane"/>
    <property type="evidence" value="ECO:0007669"/>
    <property type="project" value="TreeGrafter"/>
</dbReference>
<dbReference type="EMBL" id="LJBJ02000015">
    <property type="protein sequence ID" value="OAX51586.1"/>
    <property type="molecule type" value="Genomic_DNA"/>
</dbReference>
<evidence type="ECO:0000256" key="1">
    <source>
        <dbReference type="ARBA" id="ARBA00004196"/>
    </source>
</evidence>
<dbReference type="PANTHER" id="PTHR34820:SF4">
    <property type="entry name" value="INNER MEMBRANE PROTEIN YEBZ"/>
    <property type="match status" value="1"/>
</dbReference>
<evidence type="ECO:0000256" key="2">
    <source>
        <dbReference type="ARBA" id="ARBA00022723"/>
    </source>
</evidence>
<accession>A0A199NSA7</accession>
<dbReference type="GO" id="GO:0042597">
    <property type="term" value="C:periplasmic space"/>
    <property type="evidence" value="ECO:0007669"/>
    <property type="project" value="InterPro"/>
</dbReference>
<feature type="compositionally biased region" description="Basic and acidic residues" evidence="5">
    <location>
        <begin position="159"/>
        <end position="174"/>
    </location>
</feature>
<feature type="chain" id="PRO_5008282110" description="CopC domain-containing protein" evidence="7">
    <location>
        <begin position="50"/>
        <end position="254"/>
    </location>
</feature>
<evidence type="ECO:0000313" key="10">
    <source>
        <dbReference type="Proteomes" id="UP000053171"/>
    </source>
</evidence>
<comment type="caution">
    <text evidence="9">The sequence shown here is derived from an EMBL/GenBank/DDBJ whole genome shotgun (WGS) entry which is preliminary data.</text>
</comment>
<keyword evidence="6" id="KW-1133">Transmembrane helix</keyword>
<evidence type="ECO:0000256" key="4">
    <source>
        <dbReference type="ARBA" id="ARBA00023008"/>
    </source>
</evidence>
<dbReference type="Gene3D" id="2.60.40.1220">
    <property type="match status" value="1"/>
</dbReference>
<evidence type="ECO:0000259" key="8">
    <source>
        <dbReference type="Pfam" id="PF04234"/>
    </source>
</evidence>
<feature type="compositionally biased region" description="Basic and acidic residues" evidence="5">
    <location>
        <begin position="232"/>
        <end position="254"/>
    </location>
</feature>
<proteinExistence type="predicted"/>
<evidence type="ECO:0000256" key="3">
    <source>
        <dbReference type="ARBA" id="ARBA00022729"/>
    </source>
</evidence>